<evidence type="ECO:0000256" key="7">
    <source>
        <dbReference type="ARBA" id="ARBA00023242"/>
    </source>
</evidence>
<proteinExistence type="inferred from homology"/>
<evidence type="ECO:0000259" key="9">
    <source>
        <dbReference type="PROSITE" id="PS50600"/>
    </source>
</evidence>
<organism evidence="10 11">
    <name type="scientific">Ameiurus melas</name>
    <name type="common">Black bullhead</name>
    <name type="synonym">Silurus melas</name>
    <dbReference type="NCBI Taxonomy" id="219545"/>
    <lineage>
        <taxon>Eukaryota</taxon>
        <taxon>Metazoa</taxon>
        <taxon>Chordata</taxon>
        <taxon>Craniata</taxon>
        <taxon>Vertebrata</taxon>
        <taxon>Euteleostomi</taxon>
        <taxon>Actinopterygii</taxon>
        <taxon>Neopterygii</taxon>
        <taxon>Teleostei</taxon>
        <taxon>Ostariophysi</taxon>
        <taxon>Siluriformes</taxon>
        <taxon>Ictaluridae</taxon>
        <taxon>Ameiurus</taxon>
    </lineage>
</organism>
<dbReference type="FunFam" id="3.40.395.10:FF:000002">
    <property type="entry name" value="Putative sentrin-specific protease 5"/>
    <property type="match status" value="1"/>
</dbReference>
<evidence type="ECO:0000256" key="4">
    <source>
        <dbReference type="ARBA" id="ARBA00022786"/>
    </source>
</evidence>
<dbReference type="GO" id="GO:0016926">
    <property type="term" value="P:protein desumoylation"/>
    <property type="evidence" value="ECO:0007669"/>
    <property type="project" value="TreeGrafter"/>
</dbReference>
<keyword evidence="3" id="KW-0645">Protease</keyword>
<dbReference type="PANTHER" id="PTHR12606">
    <property type="entry name" value="SENTRIN/SUMO-SPECIFIC PROTEASE"/>
    <property type="match status" value="1"/>
</dbReference>
<dbReference type="Proteomes" id="UP000593565">
    <property type="component" value="Unassembled WGS sequence"/>
</dbReference>
<comment type="similarity">
    <text evidence="2">Belongs to the peptidase C48 family.</text>
</comment>
<dbReference type="Pfam" id="PF19722">
    <property type="entry name" value="SENP3_5_N"/>
    <property type="match status" value="1"/>
</dbReference>
<evidence type="ECO:0000313" key="10">
    <source>
        <dbReference type="EMBL" id="KAF4083288.1"/>
    </source>
</evidence>
<dbReference type="PROSITE" id="PS50600">
    <property type="entry name" value="ULP_PROTEASE"/>
    <property type="match status" value="1"/>
</dbReference>
<keyword evidence="6" id="KW-0788">Thiol protease</keyword>
<keyword evidence="11" id="KW-1185">Reference proteome</keyword>
<dbReference type="InterPro" id="IPR038765">
    <property type="entry name" value="Papain-like_cys_pep_sf"/>
</dbReference>
<evidence type="ECO:0000256" key="6">
    <source>
        <dbReference type="ARBA" id="ARBA00022807"/>
    </source>
</evidence>
<dbReference type="GO" id="GO:0006508">
    <property type="term" value="P:proteolysis"/>
    <property type="evidence" value="ECO:0007669"/>
    <property type="project" value="UniProtKB-KW"/>
</dbReference>
<keyword evidence="7" id="KW-0539">Nucleus</keyword>
<protein>
    <recommendedName>
        <fullName evidence="9">Ubiquitin-like protease family profile domain-containing protein</fullName>
    </recommendedName>
</protein>
<dbReference type="GO" id="GO:0005730">
    <property type="term" value="C:nucleolus"/>
    <property type="evidence" value="ECO:0007669"/>
    <property type="project" value="UniProtKB-SubCell"/>
</dbReference>
<accession>A0A7J6AP56</accession>
<keyword evidence="5" id="KW-0378">Hydrolase</keyword>
<keyword evidence="4" id="KW-0833">Ubl conjugation pathway</keyword>
<feature type="domain" description="Ubiquitin-like protease family profile" evidence="9">
    <location>
        <begin position="330"/>
        <end position="487"/>
    </location>
</feature>
<evidence type="ECO:0000313" key="11">
    <source>
        <dbReference type="Proteomes" id="UP000593565"/>
    </source>
</evidence>
<evidence type="ECO:0000256" key="2">
    <source>
        <dbReference type="ARBA" id="ARBA00005234"/>
    </source>
</evidence>
<dbReference type="Pfam" id="PF02902">
    <property type="entry name" value="Peptidase_C48"/>
    <property type="match status" value="1"/>
</dbReference>
<dbReference type="AlphaFoldDB" id="A0A7J6AP56"/>
<dbReference type="Gene3D" id="3.40.395.10">
    <property type="entry name" value="Adenoviral Proteinase, Chain A"/>
    <property type="match status" value="1"/>
</dbReference>
<comment type="caution">
    <text evidence="10">The sequence shown here is derived from an EMBL/GenBank/DDBJ whole genome shotgun (WGS) entry which is preliminary data.</text>
</comment>
<reference evidence="10 11" key="1">
    <citation type="submission" date="2020-02" db="EMBL/GenBank/DDBJ databases">
        <title>A chromosome-scale genome assembly of the black bullhead catfish (Ameiurus melas).</title>
        <authorList>
            <person name="Wen M."/>
            <person name="Zham M."/>
            <person name="Cabau C."/>
            <person name="Klopp C."/>
            <person name="Donnadieu C."/>
            <person name="Roques C."/>
            <person name="Bouchez O."/>
            <person name="Lampietro C."/>
            <person name="Jouanno E."/>
            <person name="Herpin A."/>
            <person name="Louis A."/>
            <person name="Berthelot C."/>
            <person name="Parey E."/>
            <person name="Roest-Crollius H."/>
            <person name="Braasch I."/>
            <person name="Postlethwait J."/>
            <person name="Robinson-Rechavi M."/>
            <person name="Echchiki A."/>
            <person name="Begum T."/>
            <person name="Montfort J."/>
            <person name="Schartl M."/>
            <person name="Bobe J."/>
            <person name="Guiguen Y."/>
        </authorList>
    </citation>
    <scope>NUCLEOTIDE SEQUENCE [LARGE SCALE GENOMIC DNA]</scope>
    <source>
        <strain evidence="10">M_S1</strain>
        <tissue evidence="10">Blood</tissue>
    </source>
</reference>
<dbReference type="GO" id="GO:0016929">
    <property type="term" value="F:deSUMOylase activity"/>
    <property type="evidence" value="ECO:0007669"/>
    <property type="project" value="TreeGrafter"/>
</dbReference>
<feature type="region of interest" description="Disordered" evidence="8">
    <location>
        <begin position="1"/>
        <end position="27"/>
    </location>
</feature>
<name>A0A7J6AP56_AMEME</name>
<evidence type="ECO:0000256" key="1">
    <source>
        <dbReference type="ARBA" id="ARBA00004604"/>
    </source>
</evidence>
<comment type="subcellular location">
    <subcellularLocation>
        <location evidence="1">Nucleus</location>
        <location evidence="1">Nucleolus</location>
    </subcellularLocation>
</comment>
<evidence type="ECO:0000256" key="8">
    <source>
        <dbReference type="SAM" id="MobiDB-lite"/>
    </source>
</evidence>
<dbReference type="SUPFAM" id="SSF54001">
    <property type="entry name" value="Cysteine proteinases"/>
    <property type="match status" value="1"/>
</dbReference>
<dbReference type="InterPro" id="IPR003653">
    <property type="entry name" value="Peptidase_C48_C"/>
</dbReference>
<feature type="compositionally biased region" description="Polar residues" evidence="8">
    <location>
        <begin position="1"/>
        <end position="11"/>
    </location>
</feature>
<gene>
    <name evidence="10" type="ORF">AMELA_G00138230</name>
</gene>
<dbReference type="PANTHER" id="PTHR12606:SF10">
    <property type="entry name" value="SENTRIN-SPECIFIC PROTEASE 5"/>
    <property type="match status" value="1"/>
</dbReference>
<dbReference type="InterPro" id="IPR045577">
    <property type="entry name" value="SENP3_5_cons_dom"/>
</dbReference>
<evidence type="ECO:0000256" key="3">
    <source>
        <dbReference type="ARBA" id="ARBA00022670"/>
    </source>
</evidence>
<dbReference type="EMBL" id="JAAGNN010000011">
    <property type="protein sequence ID" value="KAF4083288.1"/>
    <property type="molecule type" value="Genomic_DNA"/>
</dbReference>
<evidence type="ECO:0000256" key="5">
    <source>
        <dbReference type="ARBA" id="ARBA00022801"/>
    </source>
</evidence>
<sequence>MRVQVHNSSDQAKPAPAEMSENGRARRKRVPKLCDCCGPNTKPHALGHALGHGPVTKKRGRRKKEVVNEVEVTTDDHLSSAFVDLASTPDTADTMTVCGMQQVTLPEPGTPTLSGEQIIPLVLHNGTAASPENSESNDADCATLCDSKEPKSVTHSTTQASLDSYCDPTAPLDCLRRSPTSHNDCMDKLIRPAAESSITTSDQHTDTDAMEIDHAVYAVYLNTKALWDHRYCKWPHVNTEEEQARISQPPSAEIQQEDVVELLHEYLELFYGKYGSFIPLNEEDILQYLNEHLNADFNDRRKMINKEVLKYKAGLACASMHFFKVTYNKHTLALEDLSTLEDQNWVNDQVINMYGELIMDATNHKVHFFNSFFYKQLVAKGYEGVKRWTKKVDVFSKRLLLIPLHLEIHWSLITVDVPKQNINFYDSQGILFKFAVENILKYIIAEAKEKKHAALQKGWKMTVNKGIPQQKNDNDCGVFVLEYCKCLAFKEPLQFTQEDMPKVRKRIYKELCDCKLTDSQKQV</sequence>